<evidence type="ECO:0000256" key="1">
    <source>
        <dbReference type="ARBA" id="ARBA00004141"/>
    </source>
</evidence>
<evidence type="ECO:0000256" key="5">
    <source>
        <dbReference type="ARBA" id="ARBA00023136"/>
    </source>
</evidence>
<name>A0A8W8I550_MAGGI</name>
<evidence type="ECO:0000256" key="3">
    <source>
        <dbReference type="ARBA" id="ARBA00022692"/>
    </source>
</evidence>
<dbReference type="Proteomes" id="UP000005408">
    <property type="component" value="Unassembled WGS sequence"/>
</dbReference>
<feature type="transmembrane region" description="Helical" evidence="6">
    <location>
        <begin position="733"/>
        <end position="752"/>
    </location>
</feature>
<proteinExistence type="inferred from homology"/>
<evidence type="ECO:0000313" key="8">
    <source>
        <dbReference type="Proteomes" id="UP000005408"/>
    </source>
</evidence>
<accession>A0A8W8I550</accession>
<dbReference type="InterPro" id="IPR036770">
    <property type="entry name" value="Ankyrin_rpt-contain_sf"/>
</dbReference>
<sequence length="850" mass="99458">MGPISSTTSSVERDHKDLALLLESAKFGKWEKVWDILTKKPYMVNCCPENRRWTVLQQAVWWNDTEVVTRLLQMSTIDTYGKAKEGKSEIGDDGGLTAFEIAEKFKYDEVSKLLHSFVCGIENQEIDTFHLCRQHVHNQELGLLRLTLAAYKNTFHPLTIDSSKPLTAVLEDIFVAMNTTEMWKIVRDKLSESVFLSCQDYSEQIKTCESRESFFKTIVNVYTNEETRLYTRVNTALRRQRSHGYRPTAEDLALGPYILVYQLLLLYWDKLGKESNTTYRKVLLTKNHQEKYIKGVKFAWLSFVSSSVSYEKAIPFPTCEPEEEVSTHPTMFIFDNTCVCRWQPRNIEKFAMYEEEERVYPAGSHFLVTNRTDENGDIRIYLKLLKPTFEIAEKFKYDEVSKLLHSFVCGIENQEIDTFHPCRQHVHNQELGLLRLTLAANKNTFHPLTIDSSKPLTAVLGDIFVSMNTTEMWKIVRDKLSESVFLSCQDYSEQIKTCESRESFFKTIVNVNTNEETRLYTRVNTALRRQRSHGYRPTAEDLALGPYILVYQLLLLYWDKLGKESNTTYRKVLLTKNHQEKYIKGVKFAWLSFVSSSVSYEKAIPFPTCEPEEEVSTHPTMFIFDNTCVCRWQPRNIEKFAMYEEEERVYPAGSHFLVTNRTDENGDIRIYLKLLKPSVYEYKMSGSESEVKPISIWWRFYVYAVHGYVTEIMFTALWEFVVNLNWKFPGNTSVWVLLIYGLSGLVVERMYFQLRDRVPFVARILIYTLWTYLWEFSTGFVLKQFGACPWDYTPFHGDFMGIVTLEYAPLWFIGNILGELIIMKYTLRLYWGPETSLQPVNSRHSIRKNQ</sequence>
<keyword evidence="8" id="KW-1185">Reference proteome</keyword>
<dbReference type="PANTHER" id="PTHR31746">
    <property type="entry name" value="TRANSMEMBRANE PROTEIN 229 FAMILY MEMBER"/>
    <property type="match status" value="1"/>
</dbReference>
<comment type="similarity">
    <text evidence="2">Belongs to the TMEM229 family.</text>
</comment>
<dbReference type="EnsemblMetazoa" id="G12626.8">
    <property type="protein sequence ID" value="G12626.8:cds"/>
    <property type="gene ID" value="G12626"/>
</dbReference>
<feature type="transmembrane region" description="Helical" evidence="6">
    <location>
        <begin position="764"/>
        <end position="782"/>
    </location>
</feature>
<keyword evidence="5 6" id="KW-0472">Membrane</keyword>
<keyword evidence="3 6" id="KW-0812">Transmembrane</keyword>
<evidence type="ECO:0008006" key="9">
    <source>
        <dbReference type="Google" id="ProtNLM"/>
    </source>
</evidence>
<evidence type="ECO:0000256" key="4">
    <source>
        <dbReference type="ARBA" id="ARBA00022989"/>
    </source>
</evidence>
<dbReference type="GO" id="GO:0016020">
    <property type="term" value="C:membrane"/>
    <property type="evidence" value="ECO:0007669"/>
    <property type="project" value="UniProtKB-SubCell"/>
</dbReference>
<evidence type="ECO:0000313" key="7">
    <source>
        <dbReference type="EnsemblMetazoa" id="G12626.8:cds"/>
    </source>
</evidence>
<dbReference type="Gene3D" id="3.90.176.10">
    <property type="entry name" value="Toxin ADP-ribosyltransferase, Chain A, domain 1"/>
    <property type="match status" value="2"/>
</dbReference>
<keyword evidence="4 6" id="KW-1133">Transmembrane helix</keyword>
<evidence type="ECO:0000256" key="6">
    <source>
        <dbReference type="SAM" id="Phobius"/>
    </source>
</evidence>
<organism evidence="7 8">
    <name type="scientific">Magallana gigas</name>
    <name type="common">Pacific oyster</name>
    <name type="synonym">Crassostrea gigas</name>
    <dbReference type="NCBI Taxonomy" id="29159"/>
    <lineage>
        <taxon>Eukaryota</taxon>
        <taxon>Metazoa</taxon>
        <taxon>Spiralia</taxon>
        <taxon>Lophotrochozoa</taxon>
        <taxon>Mollusca</taxon>
        <taxon>Bivalvia</taxon>
        <taxon>Autobranchia</taxon>
        <taxon>Pteriomorphia</taxon>
        <taxon>Ostreida</taxon>
        <taxon>Ostreoidea</taxon>
        <taxon>Ostreidae</taxon>
        <taxon>Magallana</taxon>
    </lineage>
</organism>
<reference evidence="7" key="1">
    <citation type="submission" date="2022-08" db="UniProtKB">
        <authorList>
            <consortium name="EnsemblMetazoa"/>
        </authorList>
    </citation>
    <scope>IDENTIFICATION</scope>
    <source>
        <strain evidence="7">05x7-T-G4-1.051#20</strain>
    </source>
</reference>
<evidence type="ECO:0000256" key="2">
    <source>
        <dbReference type="ARBA" id="ARBA00006371"/>
    </source>
</evidence>
<dbReference type="SUPFAM" id="SSF48403">
    <property type="entry name" value="Ankyrin repeat"/>
    <property type="match status" value="1"/>
</dbReference>
<comment type="subcellular location">
    <subcellularLocation>
        <location evidence="1">Membrane</location>
        <topology evidence="1">Multi-pass membrane protein</topology>
    </subcellularLocation>
</comment>
<dbReference type="PANTHER" id="PTHR31746:SF3">
    <property type="entry name" value="TRANSMEMBRANE PROTEIN 229B"/>
    <property type="match status" value="1"/>
</dbReference>
<dbReference type="AlphaFoldDB" id="A0A8W8I550"/>
<feature type="transmembrane region" description="Helical" evidence="6">
    <location>
        <begin position="802"/>
        <end position="822"/>
    </location>
</feature>
<protein>
    <recommendedName>
        <fullName evidence="9">Mono(ADP-ribosyl)transferase</fullName>
    </recommendedName>
</protein>